<dbReference type="AlphaFoldDB" id="A0A5C3LUN8"/>
<proteinExistence type="predicted"/>
<sequence length="179" mass="18561">MKNFLLSIAALIAPAFVYSIVPPGADTPEFYLVASSASNPANLLPVRTEGGSGGYATLTGTGSIGKFYFYQGALTGAPRTSSSSTLRPLIGSVLGATGCSTYGALGFTEGSSSNKCARYSSFYLQSNPENSQLGARLTFNWVGGFYACGSGQDVWYKVNPSDGGPSDCSPIDLYTVPVV</sequence>
<keyword evidence="1" id="KW-0732">Signal</keyword>
<protein>
    <submittedName>
        <fullName evidence="2">GPI-anchored small secreted protein</fullName>
    </submittedName>
</protein>
<dbReference type="Proteomes" id="UP000308652">
    <property type="component" value="Unassembled WGS sequence"/>
</dbReference>
<feature type="chain" id="PRO_5022670400" evidence="1">
    <location>
        <begin position="20"/>
        <end position="179"/>
    </location>
</feature>
<evidence type="ECO:0000313" key="2">
    <source>
        <dbReference type="EMBL" id="TFK35678.1"/>
    </source>
</evidence>
<evidence type="ECO:0000313" key="3">
    <source>
        <dbReference type="Proteomes" id="UP000308652"/>
    </source>
</evidence>
<dbReference type="EMBL" id="ML213619">
    <property type="protein sequence ID" value="TFK35678.1"/>
    <property type="molecule type" value="Genomic_DNA"/>
</dbReference>
<organism evidence="2 3">
    <name type="scientific">Crucibulum laeve</name>
    <dbReference type="NCBI Taxonomy" id="68775"/>
    <lineage>
        <taxon>Eukaryota</taxon>
        <taxon>Fungi</taxon>
        <taxon>Dikarya</taxon>
        <taxon>Basidiomycota</taxon>
        <taxon>Agaricomycotina</taxon>
        <taxon>Agaricomycetes</taxon>
        <taxon>Agaricomycetidae</taxon>
        <taxon>Agaricales</taxon>
        <taxon>Agaricineae</taxon>
        <taxon>Nidulariaceae</taxon>
        <taxon>Crucibulum</taxon>
    </lineage>
</organism>
<accession>A0A5C3LUN8</accession>
<feature type="signal peptide" evidence="1">
    <location>
        <begin position="1"/>
        <end position="19"/>
    </location>
</feature>
<evidence type="ECO:0000256" key="1">
    <source>
        <dbReference type="SAM" id="SignalP"/>
    </source>
</evidence>
<reference evidence="2 3" key="1">
    <citation type="journal article" date="2019" name="Nat. Ecol. Evol.">
        <title>Megaphylogeny resolves global patterns of mushroom evolution.</title>
        <authorList>
            <person name="Varga T."/>
            <person name="Krizsan K."/>
            <person name="Foldi C."/>
            <person name="Dima B."/>
            <person name="Sanchez-Garcia M."/>
            <person name="Sanchez-Ramirez S."/>
            <person name="Szollosi G.J."/>
            <person name="Szarkandi J.G."/>
            <person name="Papp V."/>
            <person name="Albert L."/>
            <person name="Andreopoulos W."/>
            <person name="Angelini C."/>
            <person name="Antonin V."/>
            <person name="Barry K.W."/>
            <person name="Bougher N.L."/>
            <person name="Buchanan P."/>
            <person name="Buyck B."/>
            <person name="Bense V."/>
            <person name="Catcheside P."/>
            <person name="Chovatia M."/>
            <person name="Cooper J."/>
            <person name="Damon W."/>
            <person name="Desjardin D."/>
            <person name="Finy P."/>
            <person name="Geml J."/>
            <person name="Haridas S."/>
            <person name="Hughes K."/>
            <person name="Justo A."/>
            <person name="Karasinski D."/>
            <person name="Kautmanova I."/>
            <person name="Kiss B."/>
            <person name="Kocsube S."/>
            <person name="Kotiranta H."/>
            <person name="LaButti K.M."/>
            <person name="Lechner B.E."/>
            <person name="Liimatainen K."/>
            <person name="Lipzen A."/>
            <person name="Lukacs Z."/>
            <person name="Mihaltcheva S."/>
            <person name="Morgado L.N."/>
            <person name="Niskanen T."/>
            <person name="Noordeloos M.E."/>
            <person name="Ohm R.A."/>
            <person name="Ortiz-Santana B."/>
            <person name="Ovrebo C."/>
            <person name="Racz N."/>
            <person name="Riley R."/>
            <person name="Savchenko A."/>
            <person name="Shiryaev A."/>
            <person name="Soop K."/>
            <person name="Spirin V."/>
            <person name="Szebenyi C."/>
            <person name="Tomsovsky M."/>
            <person name="Tulloss R.E."/>
            <person name="Uehling J."/>
            <person name="Grigoriev I.V."/>
            <person name="Vagvolgyi C."/>
            <person name="Papp T."/>
            <person name="Martin F.M."/>
            <person name="Miettinen O."/>
            <person name="Hibbett D.S."/>
            <person name="Nagy L.G."/>
        </authorList>
    </citation>
    <scope>NUCLEOTIDE SEQUENCE [LARGE SCALE GENOMIC DNA]</scope>
    <source>
        <strain evidence="2 3">CBS 166.37</strain>
    </source>
</reference>
<gene>
    <name evidence="2" type="ORF">BDQ12DRAFT_304657</name>
</gene>
<keyword evidence="3" id="KW-1185">Reference proteome</keyword>
<name>A0A5C3LUN8_9AGAR</name>
<dbReference type="OrthoDB" id="2818001at2759"/>